<evidence type="ECO:0000313" key="2">
    <source>
        <dbReference type="Proteomes" id="UP000317078"/>
    </source>
</evidence>
<dbReference type="RefSeq" id="WP_140886637.1">
    <property type="nucleotide sequence ID" value="NZ_RCZP01000045.1"/>
</dbReference>
<gene>
    <name evidence="1" type="ORF">EAH89_25985</name>
</gene>
<keyword evidence="2" id="KW-1185">Reference proteome</keyword>
<dbReference type="OrthoDB" id="7360873at2"/>
<sequence>MPTELRHIIFSAAEVVEAIILHNRARGVSMPGGSIKEAGLADTPPGAPLSFRIVFSLAGLPGAELRASNEVTVDLADSELAAALIGYCRSRGIPMPVKGSKSLERFGSQIGLIVTIKGNNINLPARLAPG</sequence>
<protein>
    <submittedName>
        <fullName evidence="1">Uncharacterized protein</fullName>
    </submittedName>
</protein>
<dbReference type="EMBL" id="RCZP01000045">
    <property type="protein sequence ID" value="TPG45728.1"/>
    <property type="molecule type" value="Genomic_DNA"/>
</dbReference>
<comment type="caution">
    <text evidence="1">The sequence shown here is derived from an EMBL/GenBank/DDBJ whole genome shotgun (WGS) entry which is preliminary data.</text>
</comment>
<name>A0A502F8K7_9PROT</name>
<accession>A0A502F8K7</accession>
<reference evidence="1 2" key="1">
    <citation type="journal article" date="2019" name="Environ. Microbiol.">
        <title>Species interactions and distinct microbial communities in high Arctic permafrost affected cryosols are associated with the CH4 and CO2 gas fluxes.</title>
        <authorList>
            <person name="Altshuler I."/>
            <person name="Hamel J."/>
            <person name="Turney S."/>
            <person name="Magnuson E."/>
            <person name="Levesque R."/>
            <person name="Greer C."/>
            <person name="Whyte L.G."/>
        </authorList>
    </citation>
    <scope>NUCLEOTIDE SEQUENCE [LARGE SCALE GENOMIC DNA]</scope>
    <source>
        <strain evidence="1 2">S9.3B</strain>
    </source>
</reference>
<proteinExistence type="predicted"/>
<dbReference type="Proteomes" id="UP000317078">
    <property type="component" value="Unassembled WGS sequence"/>
</dbReference>
<dbReference type="AlphaFoldDB" id="A0A502F8K7"/>
<organism evidence="1 2">
    <name type="scientific">Muricoccus nepalensis</name>
    <dbReference type="NCBI Taxonomy" id="1854500"/>
    <lineage>
        <taxon>Bacteria</taxon>
        <taxon>Pseudomonadati</taxon>
        <taxon>Pseudomonadota</taxon>
        <taxon>Alphaproteobacteria</taxon>
        <taxon>Acetobacterales</taxon>
        <taxon>Roseomonadaceae</taxon>
        <taxon>Muricoccus</taxon>
    </lineage>
</organism>
<evidence type="ECO:0000313" key="1">
    <source>
        <dbReference type="EMBL" id="TPG45728.1"/>
    </source>
</evidence>